<dbReference type="AlphaFoldDB" id="V2YSY5"/>
<protein>
    <submittedName>
        <fullName evidence="1">Fad binding domain-containing protein</fullName>
    </submittedName>
</protein>
<sequence length="157" mass="16918">MDSDYAKIAEALVALPGGAAVASVSGGAVSEVNPDSAGLNPAWRDTASLISIGENWADGSNGDEIKQVQETLRNRSALLESRERVPIRTQSPIYDPEELFIVAAGVGWQILTPLYGKGRSQRTLGDDHKSFPAIRVPTGSRERAFQWQDFLPIPSAK</sequence>
<organism evidence="1 2">
    <name type="scientific">Moniliophthora roreri (strain MCA 2997)</name>
    <name type="common">Cocoa frosty pod rot fungus</name>
    <name type="synonym">Crinipellis roreri</name>
    <dbReference type="NCBI Taxonomy" id="1381753"/>
    <lineage>
        <taxon>Eukaryota</taxon>
        <taxon>Fungi</taxon>
        <taxon>Dikarya</taxon>
        <taxon>Basidiomycota</taxon>
        <taxon>Agaricomycotina</taxon>
        <taxon>Agaricomycetes</taxon>
        <taxon>Agaricomycetidae</taxon>
        <taxon>Agaricales</taxon>
        <taxon>Marasmiineae</taxon>
        <taxon>Marasmiaceae</taxon>
        <taxon>Moniliophthora</taxon>
    </lineage>
</organism>
<keyword evidence="2" id="KW-1185">Reference proteome</keyword>
<name>V2YSY5_MONRO</name>
<dbReference type="KEGG" id="mrr:Moror_14157"/>
<reference evidence="1 2" key="1">
    <citation type="journal article" date="2014" name="BMC Genomics">
        <title>Genome and secretome analysis of the hemibiotrophic fungal pathogen, Moniliophthora roreri, which causes frosty pod rot disease of cacao: mechanisms of the biotrophic and necrotrophic phases.</title>
        <authorList>
            <person name="Meinhardt L.W."/>
            <person name="Costa G.G.L."/>
            <person name="Thomazella D.P.T."/>
            <person name="Teixeira P.J.P.L."/>
            <person name="Carazzolle M.F."/>
            <person name="Schuster S.C."/>
            <person name="Carlson J.E."/>
            <person name="Guiltinan M.J."/>
            <person name="Mieczkowski P."/>
            <person name="Farmer A."/>
            <person name="Ramaraj T."/>
            <person name="Crozier J."/>
            <person name="Davis R.E."/>
            <person name="Shao J."/>
            <person name="Melnick R.L."/>
            <person name="Pereira G.A.G."/>
            <person name="Bailey B.A."/>
        </authorList>
    </citation>
    <scope>NUCLEOTIDE SEQUENCE [LARGE SCALE GENOMIC DNA]</scope>
    <source>
        <strain evidence="1 2">MCA 2997</strain>
    </source>
</reference>
<dbReference type="HOGENOM" id="CLU_1678363_0_0_1"/>
<gene>
    <name evidence="1" type="ORF">Moror_14157</name>
</gene>
<accession>V2YSY5</accession>
<evidence type="ECO:0000313" key="2">
    <source>
        <dbReference type="Proteomes" id="UP000017559"/>
    </source>
</evidence>
<comment type="caution">
    <text evidence="1">The sequence shown here is derived from an EMBL/GenBank/DDBJ whole genome shotgun (WGS) entry which is preliminary data.</text>
</comment>
<dbReference type="EMBL" id="AWSO01000121">
    <property type="protein sequence ID" value="ESK94764.1"/>
    <property type="molecule type" value="Genomic_DNA"/>
</dbReference>
<proteinExistence type="predicted"/>
<dbReference type="Proteomes" id="UP000017559">
    <property type="component" value="Unassembled WGS sequence"/>
</dbReference>
<dbReference type="OrthoDB" id="9983560at2759"/>
<evidence type="ECO:0000313" key="1">
    <source>
        <dbReference type="EMBL" id="ESK94764.1"/>
    </source>
</evidence>